<reference evidence="5" key="1">
    <citation type="submission" date="2018-05" db="EMBL/GenBank/DDBJ databases">
        <authorList>
            <person name="Lanie J.A."/>
            <person name="Ng W.-L."/>
            <person name="Kazmierczak K.M."/>
            <person name="Andrzejewski T.M."/>
            <person name="Davidsen T.M."/>
            <person name="Wayne K.J."/>
            <person name="Tettelin H."/>
            <person name="Glass J.I."/>
            <person name="Rusch D."/>
            <person name="Podicherti R."/>
            <person name="Tsui H.-C.T."/>
            <person name="Winkler M.E."/>
        </authorList>
    </citation>
    <scope>NUCLEOTIDE SEQUENCE</scope>
</reference>
<sequence>MKTRSRRSRGALVAALTVVAFAVEPGNVLAQSQADFVPVTDAMLENPADEDWLTWRRTTDGWGYSPLDEITSENVGALRMVWTRAMATGRMEGTPLVYDGVLFMPQSDDVIEAIDAVTGDLRWSYRRDLPDDVYDLVGGNARTNRNVAIYDRLIVNTTDDDFAIGIDATTGEVVWETKIFDYQVNPAGHSAGPIIADGKMISGRSCRPMGGPETCVVIAHDARTGEELWRRSTVALPGEPGDETWGGVPYEQRIHVGSWMPASYDPELRLVYQGTSVTSPAPKFMLGGVENTHLYHNSTLALDVDTGEIRWHYQHLNDHWDLDHPFERILVDTAVAPDPSEVSWINPRLEPGEVRKVMTGIPGKTGVVYTLDRETGEFLWATPTVTQNVISGIDGATGVVSTNSEVVFTRPGQQVFACPTWNGGKDWEAGAYSPLTNTMYMPLRQTCAQMMAATEFEDRPNEPNESRAAIYAIAYRHQIAPGTENVGTIRAISAETGATEWLYEQRAATMSLVATGGRLLFGGDTNGRFRAFSQETGEILWEVNLGSPVSGFPISFGVDGRQYIAVATGSGGTASHFMGLTPELRPSSGNNLFVFALPDRD</sequence>
<dbReference type="Pfam" id="PF01011">
    <property type="entry name" value="PQQ"/>
    <property type="match status" value="2"/>
</dbReference>
<comment type="similarity">
    <text evidence="2">Belongs to the bacterial PQQ dehydrogenase family.</text>
</comment>
<evidence type="ECO:0000259" key="4">
    <source>
        <dbReference type="Pfam" id="PF01011"/>
    </source>
</evidence>
<protein>
    <recommendedName>
        <fullName evidence="4">Pyrrolo-quinoline quinone repeat domain-containing protein</fullName>
    </recommendedName>
</protein>
<dbReference type="EMBL" id="UINC01005344">
    <property type="protein sequence ID" value="SVA20723.1"/>
    <property type="molecule type" value="Genomic_DNA"/>
</dbReference>
<dbReference type="SUPFAM" id="SSF50998">
    <property type="entry name" value="Quinoprotein alcohol dehydrogenase-like"/>
    <property type="match status" value="1"/>
</dbReference>
<evidence type="ECO:0000256" key="3">
    <source>
        <dbReference type="ARBA" id="ARBA00023002"/>
    </source>
</evidence>
<dbReference type="AlphaFoldDB" id="A0A381U2M2"/>
<gene>
    <name evidence="5" type="ORF">METZ01_LOCUS73577</name>
</gene>
<accession>A0A381U2M2</accession>
<evidence type="ECO:0000313" key="5">
    <source>
        <dbReference type="EMBL" id="SVA20723.1"/>
    </source>
</evidence>
<comment type="cofactor">
    <cofactor evidence="1">
        <name>pyrroloquinoline quinone</name>
        <dbReference type="ChEBI" id="CHEBI:58442"/>
    </cofactor>
</comment>
<dbReference type="PANTHER" id="PTHR32303:SF20">
    <property type="entry name" value="QUINOPROTEIN ETHANOL DEHYDROGENASE"/>
    <property type="match status" value="1"/>
</dbReference>
<name>A0A381U2M2_9ZZZZ</name>
<dbReference type="PANTHER" id="PTHR32303">
    <property type="entry name" value="QUINOPROTEIN ALCOHOL DEHYDROGENASE (CYTOCHROME C)"/>
    <property type="match status" value="1"/>
</dbReference>
<organism evidence="5">
    <name type="scientific">marine metagenome</name>
    <dbReference type="NCBI Taxonomy" id="408172"/>
    <lineage>
        <taxon>unclassified sequences</taxon>
        <taxon>metagenomes</taxon>
        <taxon>ecological metagenomes</taxon>
    </lineage>
</organism>
<dbReference type="SMART" id="SM00564">
    <property type="entry name" value="PQQ"/>
    <property type="match status" value="7"/>
</dbReference>
<feature type="domain" description="Pyrrolo-quinoline quinone repeat" evidence="4">
    <location>
        <begin position="486"/>
        <end position="564"/>
    </location>
</feature>
<dbReference type="InterPro" id="IPR002372">
    <property type="entry name" value="PQQ_rpt_dom"/>
</dbReference>
<dbReference type="GO" id="GO:0016491">
    <property type="term" value="F:oxidoreductase activity"/>
    <property type="evidence" value="ECO:0007669"/>
    <property type="project" value="UniProtKB-KW"/>
</dbReference>
<evidence type="ECO:0000256" key="2">
    <source>
        <dbReference type="ARBA" id="ARBA00008156"/>
    </source>
</evidence>
<dbReference type="InterPro" id="IPR018391">
    <property type="entry name" value="PQQ_b-propeller_rpt"/>
</dbReference>
<feature type="domain" description="Pyrrolo-quinoline quinone repeat" evidence="4">
    <location>
        <begin position="52"/>
        <end position="381"/>
    </location>
</feature>
<dbReference type="Gene3D" id="2.140.10.10">
    <property type="entry name" value="Quinoprotein alcohol dehydrogenase-like superfamily"/>
    <property type="match status" value="1"/>
</dbReference>
<dbReference type="InterPro" id="IPR011047">
    <property type="entry name" value="Quinoprotein_ADH-like_sf"/>
</dbReference>
<evidence type="ECO:0000256" key="1">
    <source>
        <dbReference type="ARBA" id="ARBA00001931"/>
    </source>
</evidence>
<proteinExistence type="inferred from homology"/>
<keyword evidence="3" id="KW-0560">Oxidoreductase</keyword>